<organism evidence="2 3">
    <name type="scientific">Enterocloster clostridioformis</name>
    <dbReference type="NCBI Taxonomy" id="1531"/>
    <lineage>
        <taxon>Bacteria</taxon>
        <taxon>Bacillati</taxon>
        <taxon>Bacillota</taxon>
        <taxon>Clostridia</taxon>
        <taxon>Lachnospirales</taxon>
        <taxon>Lachnospiraceae</taxon>
        <taxon>Enterocloster</taxon>
    </lineage>
</organism>
<evidence type="ECO:0000313" key="3">
    <source>
        <dbReference type="Proteomes" id="UP000315200"/>
    </source>
</evidence>
<evidence type="ECO:0000256" key="1">
    <source>
        <dbReference type="SAM" id="Phobius"/>
    </source>
</evidence>
<proteinExistence type="predicted"/>
<dbReference type="AlphaFoldDB" id="A0A829W8G8"/>
<name>A0A829W8G8_9FIRM</name>
<keyword evidence="1" id="KW-1133">Transmembrane helix</keyword>
<accession>A0A829W8G8</accession>
<gene>
    <name evidence="2" type="ORF">Ccl03g_19070</name>
</gene>
<feature type="transmembrane region" description="Helical" evidence="1">
    <location>
        <begin position="6"/>
        <end position="33"/>
    </location>
</feature>
<keyword evidence="1" id="KW-0472">Membrane</keyword>
<reference evidence="2 3" key="1">
    <citation type="submission" date="2019-06" db="EMBL/GenBank/DDBJ databases">
        <title>Draft genome sequence of [Clostridium] clostridioforme NBRC 113352.</title>
        <authorList>
            <person name="Miura T."/>
            <person name="Furukawa M."/>
            <person name="Shimamura M."/>
            <person name="Ohyama Y."/>
            <person name="Yamazoe A."/>
            <person name="Kawasaki H."/>
        </authorList>
    </citation>
    <scope>NUCLEOTIDE SEQUENCE [LARGE SCALE GENOMIC DNA]</scope>
    <source>
        <strain evidence="2 3">NBRC 113352</strain>
    </source>
</reference>
<comment type="caution">
    <text evidence="2">The sequence shown here is derived from an EMBL/GenBank/DDBJ whole genome shotgun (WGS) entry which is preliminary data.</text>
</comment>
<keyword evidence="1" id="KW-0812">Transmembrane</keyword>
<protein>
    <recommendedName>
        <fullName evidence="4">DUF523 domain-containing protein</fullName>
    </recommendedName>
</protein>
<sequence>MFLFPSVMTTLCTGCFSLLAIIIGLLMIIDFIIEDLMLNSYLQKNFHTLAISDGTAVYPAAFKDIIDFFLNADISIVQMPCPEFCCLGLDRGNIHGADSPVVVENTRIRSAMKNDSTNMKLSRLADYVVQQIIEYKKYGFEIIGIIGANRSPNCGVETTSDNNAEINGMGLFVEKIVNQLLQENMSVPMIGIKGTDNIQEKLHQLVNREL</sequence>
<dbReference type="Proteomes" id="UP000315200">
    <property type="component" value="Unassembled WGS sequence"/>
</dbReference>
<dbReference type="EMBL" id="BJLB01000001">
    <property type="protein sequence ID" value="GEA36194.1"/>
    <property type="molecule type" value="Genomic_DNA"/>
</dbReference>
<evidence type="ECO:0000313" key="2">
    <source>
        <dbReference type="EMBL" id="GEA36194.1"/>
    </source>
</evidence>
<evidence type="ECO:0008006" key="4">
    <source>
        <dbReference type="Google" id="ProtNLM"/>
    </source>
</evidence>